<reference evidence="1" key="1">
    <citation type="submission" date="2022-10" db="EMBL/GenBank/DDBJ databases">
        <authorList>
            <person name="Yu W.X."/>
        </authorList>
    </citation>
    <scope>NUCLEOTIDE SEQUENCE</scope>
    <source>
        <strain evidence="1">AAT</strain>
    </source>
</reference>
<dbReference type="AlphaFoldDB" id="A0AAE3SFY7"/>
<evidence type="ECO:0000313" key="2">
    <source>
        <dbReference type="Proteomes" id="UP001209229"/>
    </source>
</evidence>
<accession>A0AAE3SFY7</accession>
<evidence type="ECO:0000313" key="1">
    <source>
        <dbReference type="EMBL" id="MCW3787918.1"/>
    </source>
</evidence>
<dbReference type="RefSeq" id="WP_301191482.1">
    <property type="nucleotide sequence ID" value="NZ_JAPDPJ010000039.1"/>
</dbReference>
<dbReference type="EMBL" id="JAPDPJ010000039">
    <property type="protein sequence ID" value="MCW3787918.1"/>
    <property type="molecule type" value="Genomic_DNA"/>
</dbReference>
<protein>
    <submittedName>
        <fullName evidence="1">Uncharacterized protein</fullName>
    </submittedName>
</protein>
<dbReference type="Proteomes" id="UP001209229">
    <property type="component" value="Unassembled WGS sequence"/>
</dbReference>
<gene>
    <name evidence="1" type="ORF">OM075_15690</name>
</gene>
<name>A0AAE3SFY7_9BACT</name>
<comment type="caution">
    <text evidence="1">The sequence shown here is derived from an EMBL/GenBank/DDBJ whole genome shotgun (WGS) entry which is preliminary data.</text>
</comment>
<proteinExistence type="predicted"/>
<sequence length="214" mass="24776">MDKRTIQKNNMYKVVLKWLNQNQSQLQKIPKFTETLNEFASVISEIEKLSVNTSIITTGITKDKAEERQKLENITLNIIQVLQVYTSFSDNLIMLNDIDITKSQLSHLADFQLIINARKVLEHACNVHTEAHEYGLAPDKITELQDALINFSNKQNNIRNAIVERKTAGEQLDIQIDEADDLLKRIMDLLLNLSQYTRPELYNEYKSSREIINQ</sequence>
<keyword evidence="2" id="KW-1185">Reference proteome</keyword>
<organism evidence="1 2">
    <name type="scientific">Plebeiibacterium sediminum</name>
    <dbReference type="NCBI Taxonomy" id="2992112"/>
    <lineage>
        <taxon>Bacteria</taxon>
        <taxon>Pseudomonadati</taxon>
        <taxon>Bacteroidota</taxon>
        <taxon>Bacteroidia</taxon>
        <taxon>Marinilabiliales</taxon>
        <taxon>Marinilabiliaceae</taxon>
        <taxon>Plebeiibacterium</taxon>
    </lineage>
</organism>